<reference evidence="2" key="2">
    <citation type="submission" date="2021-04" db="EMBL/GenBank/DDBJ databases">
        <title>Genome-wide patterns of bracovirus chromosomal integration into multiple host tissues during parasitism.</title>
        <authorList>
            <person name="Chebbi M.A.C."/>
        </authorList>
    </citation>
    <scope>NUCLEOTIDE SEQUENCE</scope>
    <source>
        <tissue evidence="2">Whole body</tissue>
    </source>
</reference>
<evidence type="ECO:0000256" key="1">
    <source>
        <dbReference type="ARBA" id="ARBA00023002"/>
    </source>
</evidence>
<evidence type="ECO:0000313" key="3">
    <source>
        <dbReference type="Proteomes" id="UP000729913"/>
    </source>
</evidence>
<dbReference type="GO" id="GO:0005739">
    <property type="term" value="C:mitochondrion"/>
    <property type="evidence" value="ECO:0007669"/>
    <property type="project" value="TreeGrafter"/>
</dbReference>
<reference evidence="2" key="1">
    <citation type="submission" date="2020-03" db="EMBL/GenBank/DDBJ databases">
        <authorList>
            <person name="Chebbi M.A."/>
            <person name="Drezen J.M."/>
        </authorList>
    </citation>
    <scope>NUCLEOTIDE SEQUENCE</scope>
    <source>
        <tissue evidence="2">Whole body</tissue>
    </source>
</reference>
<keyword evidence="1" id="KW-0560">Oxidoreductase</keyword>
<keyword evidence="3" id="KW-1185">Reference proteome</keyword>
<evidence type="ECO:0000313" key="2">
    <source>
        <dbReference type="EMBL" id="KAG8035086.1"/>
    </source>
</evidence>
<proteinExistence type="predicted"/>
<dbReference type="EMBL" id="JAAOIC020000064">
    <property type="protein sequence ID" value="KAG8035086.1"/>
    <property type="molecule type" value="Genomic_DNA"/>
</dbReference>
<name>A0A8J5UX14_9HYME</name>
<dbReference type="PANTHER" id="PTHR43658:SF8">
    <property type="entry name" value="17-BETA-HYDROXYSTEROID DEHYDROGENASE 14-RELATED"/>
    <property type="match status" value="1"/>
</dbReference>
<dbReference type="GO" id="GO:0008209">
    <property type="term" value="P:androgen metabolic process"/>
    <property type="evidence" value="ECO:0007669"/>
    <property type="project" value="TreeGrafter"/>
</dbReference>
<dbReference type="GO" id="GO:0006631">
    <property type="term" value="P:fatty acid metabolic process"/>
    <property type="evidence" value="ECO:0007669"/>
    <property type="project" value="TreeGrafter"/>
</dbReference>
<accession>A0A8J5UX14</accession>
<dbReference type="Pfam" id="PF00106">
    <property type="entry name" value="adh_short"/>
    <property type="match status" value="1"/>
</dbReference>
<dbReference type="Proteomes" id="UP000729913">
    <property type="component" value="Unassembled WGS sequence"/>
</dbReference>
<organism evidence="2 3">
    <name type="scientific">Cotesia typhae</name>
    <dbReference type="NCBI Taxonomy" id="2053667"/>
    <lineage>
        <taxon>Eukaryota</taxon>
        <taxon>Metazoa</taxon>
        <taxon>Ecdysozoa</taxon>
        <taxon>Arthropoda</taxon>
        <taxon>Hexapoda</taxon>
        <taxon>Insecta</taxon>
        <taxon>Pterygota</taxon>
        <taxon>Neoptera</taxon>
        <taxon>Endopterygota</taxon>
        <taxon>Hymenoptera</taxon>
        <taxon>Apocrita</taxon>
        <taxon>Ichneumonoidea</taxon>
        <taxon>Braconidae</taxon>
        <taxon>Microgastrinae</taxon>
        <taxon>Cotesia</taxon>
    </lineage>
</organism>
<dbReference type="AlphaFoldDB" id="A0A8J5UX14"/>
<dbReference type="GO" id="GO:0008210">
    <property type="term" value="P:estrogen metabolic process"/>
    <property type="evidence" value="ECO:0007669"/>
    <property type="project" value="TreeGrafter"/>
</dbReference>
<comment type="caution">
    <text evidence="2">The sequence shown here is derived from an EMBL/GenBank/DDBJ whole genome shotgun (WGS) entry which is preliminary data.</text>
</comment>
<dbReference type="PANTHER" id="PTHR43658">
    <property type="entry name" value="SHORT-CHAIN DEHYDROGENASE/REDUCTASE"/>
    <property type="match status" value="1"/>
</dbReference>
<dbReference type="GO" id="GO:0004303">
    <property type="term" value="F:estradiol 17-beta-dehydrogenase [NAD(P)+] activity"/>
    <property type="evidence" value="ECO:0007669"/>
    <property type="project" value="TreeGrafter"/>
</dbReference>
<dbReference type="InterPro" id="IPR002347">
    <property type="entry name" value="SDR_fam"/>
</dbReference>
<dbReference type="OrthoDB" id="294295at2759"/>
<sequence>MEAKINKVVAVVTGGSSGVGKSIVERIIRNNGRVVVIDIDEEKGQSVVKSLGSNVVFVKADVTSEKEVKEALAIAMEKFSRINVLINCAGIVKWGAPYNFEKNAALSIESFQKVMDVNALGTFNVTRLVAGLMGENEPDENGERGVIINIGSVLAADGNVDFFAYSVSKATVVGMTIPLARAFADKAIRVVSLSPGYLDTPMTRNEFPIEKLNETMLKLNLFPKRLGQPEEIAHLIQCIIENPFINAVNLTISGGFHNTNK</sequence>
<gene>
    <name evidence="2" type="ORF">G9C98_001576</name>
</gene>
<protein>
    <submittedName>
        <fullName evidence="2">Uncharacterized protein</fullName>
    </submittedName>
</protein>